<keyword evidence="6 8" id="KW-0449">Lipoprotein</keyword>
<dbReference type="KEGG" id="dee:HQN60_12055"/>
<dbReference type="GO" id="GO:0009636">
    <property type="term" value="P:response to toxic substance"/>
    <property type="evidence" value="ECO:0007669"/>
    <property type="project" value="InterPro"/>
</dbReference>
<reference evidence="8 9" key="1">
    <citation type="submission" date="2020-05" db="EMBL/GenBank/DDBJ databases">
        <title>Complete genome sequence of Deefgea sp. D17.</title>
        <authorList>
            <person name="Bae J.-W."/>
            <person name="Han J.E."/>
        </authorList>
    </citation>
    <scope>NUCLEOTIDE SEQUENCE [LARGE SCALE GENOMIC DNA]</scope>
    <source>
        <strain evidence="8 9">D17</strain>
    </source>
</reference>
<evidence type="ECO:0000256" key="1">
    <source>
        <dbReference type="ARBA" id="ARBA00010296"/>
    </source>
</evidence>
<evidence type="ECO:0000313" key="9">
    <source>
        <dbReference type="Proteomes" id="UP000504844"/>
    </source>
</evidence>
<evidence type="ECO:0000256" key="6">
    <source>
        <dbReference type="ARBA" id="ARBA00023288"/>
    </source>
</evidence>
<evidence type="ECO:0000256" key="7">
    <source>
        <dbReference type="SAM" id="SignalP"/>
    </source>
</evidence>
<dbReference type="Proteomes" id="UP000504844">
    <property type="component" value="Chromosome"/>
</dbReference>
<keyword evidence="4" id="KW-0472">Membrane</keyword>
<accession>A0A6M8SUY5</accession>
<evidence type="ECO:0000256" key="2">
    <source>
        <dbReference type="ARBA" id="ARBA00022475"/>
    </source>
</evidence>
<feature type="chain" id="PRO_5026858651" evidence="7">
    <location>
        <begin position="19"/>
        <end position="40"/>
    </location>
</feature>
<dbReference type="Pfam" id="PF08085">
    <property type="entry name" value="Entericidin"/>
    <property type="match status" value="1"/>
</dbReference>
<evidence type="ECO:0000313" key="8">
    <source>
        <dbReference type="EMBL" id="QKJ67376.1"/>
    </source>
</evidence>
<dbReference type="PROSITE" id="PS51257">
    <property type="entry name" value="PROKAR_LIPOPROTEIN"/>
    <property type="match status" value="1"/>
</dbReference>
<evidence type="ECO:0000256" key="4">
    <source>
        <dbReference type="ARBA" id="ARBA00023136"/>
    </source>
</evidence>
<dbReference type="EMBL" id="CP054143">
    <property type="protein sequence ID" value="QKJ67376.1"/>
    <property type="molecule type" value="Genomic_DNA"/>
</dbReference>
<proteinExistence type="inferred from homology"/>
<gene>
    <name evidence="8" type="ORF">HQN60_12055</name>
</gene>
<dbReference type="InterPro" id="IPR012556">
    <property type="entry name" value="Entericidin"/>
</dbReference>
<dbReference type="AlphaFoldDB" id="A0A6M8SUY5"/>
<protein>
    <submittedName>
        <fullName evidence="8">Entericidin A/B family lipoprotein</fullName>
    </submittedName>
</protein>
<keyword evidence="2" id="KW-1003">Cell membrane</keyword>
<feature type="signal peptide" evidence="7">
    <location>
        <begin position="1"/>
        <end position="18"/>
    </location>
</feature>
<organism evidence="8 9">
    <name type="scientific">Deefgea piscis</name>
    <dbReference type="NCBI Taxonomy" id="2739061"/>
    <lineage>
        <taxon>Bacteria</taxon>
        <taxon>Pseudomonadati</taxon>
        <taxon>Pseudomonadota</taxon>
        <taxon>Betaproteobacteria</taxon>
        <taxon>Neisseriales</taxon>
        <taxon>Chitinibacteraceae</taxon>
        <taxon>Deefgea</taxon>
    </lineage>
</organism>
<dbReference type="RefSeq" id="WP_173533878.1">
    <property type="nucleotide sequence ID" value="NZ_CP054143.1"/>
</dbReference>
<keyword evidence="3 7" id="KW-0732">Signal</keyword>
<name>A0A6M8SUY5_9NEIS</name>
<evidence type="ECO:0000256" key="5">
    <source>
        <dbReference type="ARBA" id="ARBA00023139"/>
    </source>
</evidence>
<dbReference type="GO" id="GO:0016020">
    <property type="term" value="C:membrane"/>
    <property type="evidence" value="ECO:0007669"/>
    <property type="project" value="InterPro"/>
</dbReference>
<sequence length="40" mass="4301">MKLFASLLLILFTLTACNTVSGFGKDLKKVGNEIDKAATK</sequence>
<keyword evidence="9" id="KW-1185">Reference proteome</keyword>
<evidence type="ECO:0000256" key="3">
    <source>
        <dbReference type="ARBA" id="ARBA00022729"/>
    </source>
</evidence>
<keyword evidence="5" id="KW-0564">Palmitate</keyword>
<comment type="similarity">
    <text evidence="1">Belongs to the EcnA/EcnB lipoprotein family.</text>
</comment>